<dbReference type="PRINTS" id="PR00926">
    <property type="entry name" value="MITOCARRIER"/>
</dbReference>
<evidence type="ECO:0000256" key="2">
    <source>
        <dbReference type="ARBA" id="ARBA00004448"/>
    </source>
</evidence>
<dbReference type="EMBL" id="JAVRRT010000002">
    <property type="protein sequence ID" value="KAK5174350.1"/>
    <property type="molecule type" value="Genomic_DNA"/>
</dbReference>
<keyword evidence="6 12" id="KW-0812">Transmembrane</keyword>
<dbReference type="AlphaFoldDB" id="A0AAV9PL26"/>
<keyword evidence="5 13" id="KW-0813">Transport</keyword>
<dbReference type="SUPFAM" id="SSF103506">
    <property type="entry name" value="Mitochondrial carrier"/>
    <property type="match status" value="1"/>
</dbReference>
<evidence type="ECO:0000256" key="11">
    <source>
        <dbReference type="ARBA" id="ARBA00023136"/>
    </source>
</evidence>
<dbReference type="PANTHER" id="PTHR45624:SF10">
    <property type="entry name" value="SLC (SOLUTE CARRIER) HOMOLOG"/>
    <property type="match status" value="1"/>
</dbReference>
<keyword evidence="15" id="KW-1185">Reference proteome</keyword>
<evidence type="ECO:0000256" key="13">
    <source>
        <dbReference type="RuleBase" id="RU000488"/>
    </source>
</evidence>
<evidence type="ECO:0000256" key="10">
    <source>
        <dbReference type="ARBA" id="ARBA00023128"/>
    </source>
</evidence>
<dbReference type="FunFam" id="1.50.40.10:FF:000011">
    <property type="entry name" value="Mitochondrial thiamine pyrophosphate carrier 1"/>
    <property type="match status" value="1"/>
</dbReference>
<evidence type="ECO:0000256" key="9">
    <source>
        <dbReference type="ARBA" id="ARBA00022989"/>
    </source>
</evidence>
<evidence type="ECO:0000256" key="5">
    <source>
        <dbReference type="ARBA" id="ARBA00022448"/>
    </source>
</evidence>
<dbReference type="GO" id="GO:0005743">
    <property type="term" value="C:mitochondrial inner membrane"/>
    <property type="evidence" value="ECO:0007669"/>
    <property type="project" value="UniProtKB-SubCell"/>
</dbReference>
<dbReference type="InterPro" id="IPR023395">
    <property type="entry name" value="MCP_dom_sf"/>
</dbReference>
<evidence type="ECO:0000256" key="7">
    <source>
        <dbReference type="ARBA" id="ARBA00022737"/>
    </source>
</evidence>
<dbReference type="GO" id="GO:0090422">
    <property type="term" value="F:thiamine pyrophosphate transmembrane transporter activity"/>
    <property type="evidence" value="ECO:0007669"/>
    <property type="project" value="UniProtKB-ARBA"/>
</dbReference>
<evidence type="ECO:0000313" key="14">
    <source>
        <dbReference type="EMBL" id="KAK5174350.1"/>
    </source>
</evidence>
<name>A0AAV9PL26_9PEZI</name>
<accession>A0AAV9PL26</accession>
<dbReference type="PANTHER" id="PTHR45624">
    <property type="entry name" value="MITOCHONDRIAL BASIC AMINO ACIDS TRANSPORTER-RELATED"/>
    <property type="match status" value="1"/>
</dbReference>
<sequence length="396" mass="43122">MFSRGIWRGDVGAQERLDQVNVFPTARLLSRPHSLRYARFQDIAVCEKVLGVRWMSAAAEHLRDEVGTVNATKKGGMANEKKGTRSQVVLSGAIAGLVSRFCIAPLDVLKIRLQLQYHSLSDPLSQRLQKTPAGVAVVARDIIRHEGITGFWKGNIPAEGLYLSYGAVQFLAYRSTTQLIETLAEDRNTKVPGMVKSFIAGAVAGTAATTATYPLDLLRTRFAAQGTERVYEGLVASVREITRNEGYTGFFRGLTAGIGQIVPYMGLFFASYESLKVPLADAQLPFGSGDAVAGVTASVLSKSAVFPLDTVRKRLQVQGPTRTKFVGGTRMPVYDRGIWSTITTIVRMEGWKGLYRGLGVSLIKAAPASAVTMWTYERALKALRTLDDKAGELVVK</sequence>
<evidence type="ECO:0000256" key="1">
    <source>
        <dbReference type="ARBA" id="ARBA00002238"/>
    </source>
</evidence>
<evidence type="ECO:0000256" key="6">
    <source>
        <dbReference type="ARBA" id="ARBA00022692"/>
    </source>
</evidence>
<comment type="subcellular location">
    <subcellularLocation>
        <location evidence="2">Mitochondrion inner membrane</location>
        <topology evidence="2">Multi-pass membrane protein</topology>
    </subcellularLocation>
</comment>
<dbReference type="Proteomes" id="UP001337655">
    <property type="component" value="Unassembled WGS sequence"/>
</dbReference>
<protein>
    <recommendedName>
        <fullName evidence="4">Mitochondrial thiamine pyrophosphate carrier 1</fullName>
    </recommendedName>
</protein>
<dbReference type="RefSeq" id="XP_064663019.1">
    <property type="nucleotide sequence ID" value="XM_064798692.1"/>
</dbReference>
<keyword evidence="11 12" id="KW-0472">Membrane</keyword>
<evidence type="ECO:0000313" key="15">
    <source>
        <dbReference type="Proteomes" id="UP001337655"/>
    </source>
</evidence>
<comment type="similarity">
    <text evidence="3 13">Belongs to the mitochondrial carrier (TC 2.A.29) family.</text>
</comment>
<proteinExistence type="inferred from homology"/>
<feature type="repeat" description="Solcar" evidence="12">
    <location>
        <begin position="285"/>
        <end position="382"/>
    </location>
</feature>
<keyword evidence="9" id="KW-1133">Transmembrane helix</keyword>
<dbReference type="GeneID" id="89922778"/>
<feature type="repeat" description="Solcar" evidence="12">
    <location>
        <begin position="83"/>
        <end position="179"/>
    </location>
</feature>
<dbReference type="Gene3D" id="1.50.40.10">
    <property type="entry name" value="Mitochondrial carrier domain"/>
    <property type="match status" value="1"/>
</dbReference>
<reference evidence="14 15" key="1">
    <citation type="submission" date="2023-08" db="EMBL/GenBank/DDBJ databases">
        <title>Black Yeasts Isolated from many extreme environments.</title>
        <authorList>
            <person name="Coleine C."/>
            <person name="Stajich J.E."/>
            <person name="Selbmann L."/>
        </authorList>
    </citation>
    <scope>NUCLEOTIDE SEQUENCE [LARGE SCALE GENOMIC DNA]</scope>
    <source>
        <strain evidence="14 15">CCFEE 5935</strain>
    </source>
</reference>
<gene>
    <name evidence="14" type="primary">TPC1</name>
    <name evidence="14" type="ORF">LTR77_001430</name>
</gene>
<dbReference type="InterPro" id="IPR050567">
    <property type="entry name" value="Mitochondrial_Carrier"/>
</dbReference>
<dbReference type="InterPro" id="IPR018108">
    <property type="entry name" value="MCP_transmembrane"/>
</dbReference>
<feature type="repeat" description="Solcar" evidence="12">
    <location>
        <begin position="192"/>
        <end position="278"/>
    </location>
</feature>
<comment type="function">
    <text evidence="1">Mitochondrial transporter that mediates uptake of thiamine pyrophosphate (ThPP) into mitochondria.</text>
</comment>
<evidence type="ECO:0000256" key="4">
    <source>
        <dbReference type="ARBA" id="ARBA00021935"/>
    </source>
</evidence>
<dbReference type="Pfam" id="PF00153">
    <property type="entry name" value="Mito_carr"/>
    <property type="match status" value="3"/>
</dbReference>
<evidence type="ECO:0000256" key="3">
    <source>
        <dbReference type="ARBA" id="ARBA00006375"/>
    </source>
</evidence>
<comment type="caution">
    <text evidence="14">The sequence shown here is derived from an EMBL/GenBank/DDBJ whole genome shotgun (WGS) entry which is preliminary data.</text>
</comment>
<dbReference type="InterPro" id="IPR002067">
    <property type="entry name" value="MCP"/>
</dbReference>
<keyword evidence="8" id="KW-0999">Mitochondrion inner membrane</keyword>
<evidence type="ECO:0000256" key="12">
    <source>
        <dbReference type="PROSITE-ProRule" id="PRU00282"/>
    </source>
</evidence>
<keyword evidence="7" id="KW-0677">Repeat</keyword>
<keyword evidence="10" id="KW-0496">Mitochondrion</keyword>
<organism evidence="14 15">
    <name type="scientific">Saxophila tyrrhenica</name>
    <dbReference type="NCBI Taxonomy" id="1690608"/>
    <lineage>
        <taxon>Eukaryota</taxon>
        <taxon>Fungi</taxon>
        <taxon>Dikarya</taxon>
        <taxon>Ascomycota</taxon>
        <taxon>Pezizomycotina</taxon>
        <taxon>Dothideomycetes</taxon>
        <taxon>Dothideomycetidae</taxon>
        <taxon>Mycosphaerellales</taxon>
        <taxon>Extremaceae</taxon>
        <taxon>Saxophila</taxon>
    </lineage>
</organism>
<dbReference type="PROSITE" id="PS50920">
    <property type="entry name" value="SOLCAR"/>
    <property type="match status" value="3"/>
</dbReference>
<evidence type="ECO:0000256" key="8">
    <source>
        <dbReference type="ARBA" id="ARBA00022792"/>
    </source>
</evidence>